<dbReference type="PROSITE" id="PS50887">
    <property type="entry name" value="GGDEF"/>
    <property type="match status" value="1"/>
</dbReference>
<dbReference type="PANTHER" id="PTHR43102">
    <property type="entry name" value="SLR1143 PROTEIN"/>
    <property type="match status" value="1"/>
</dbReference>
<gene>
    <name evidence="3" type="ORF">LMG18096_00423</name>
</gene>
<dbReference type="NCBIfam" id="TIGR00254">
    <property type="entry name" value="GGDEF"/>
    <property type="match status" value="1"/>
</dbReference>
<comment type="caution">
    <text evidence="3">The sequence shown here is derived from an EMBL/GenBank/DDBJ whole genome shotgun (WGS) entry which is preliminary data.</text>
</comment>
<proteinExistence type="predicted"/>
<dbReference type="SMART" id="SM00065">
    <property type="entry name" value="GAF"/>
    <property type="match status" value="1"/>
</dbReference>
<dbReference type="Pfam" id="PF01590">
    <property type="entry name" value="GAF"/>
    <property type="match status" value="1"/>
</dbReference>
<dbReference type="GO" id="GO:0003824">
    <property type="term" value="F:catalytic activity"/>
    <property type="evidence" value="ECO:0007669"/>
    <property type="project" value="UniProtKB-ARBA"/>
</dbReference>
<dbReference type="PANTHER" id="PTHR43102:SF2">
    <property type="entry name" value="GAF DOMAIN-CONTAINING PROTEIN"/>
    <property type="match status" value="1"/>
</dbReference>
<dbReference type="Gene3D" id="3.30.450.40">
    <property type="match status" value="1"/>
</dbReference>
<evidence type="ECO:0000256" key="1">
    <source>
        <dbReference type="SAM" id="MobiDB-lite"/>
    </source>
</evidence>
<dbReference type="Gene3D" id="3.30.70.270">
    <property type="match status" value="1"/>
</dbReference>
<dbReference type="SMART" id="SM00267">
    <property type="entry name" value="GGDEF"/>
    <property type="match status" value="1"/>
</dbReference>
<evidence type="ECO:0000259" key="2">
    <source>
        <dbReference type="PROSITE" id="PS50887"/>
    </source>
</evidence>
<sequence length="369" mass="40809">MGDPSPIARFKRAGPTGAPLRMKPAPIPDNEAERLASLQDMLLLSTPDEELFDRVTRTTKRVFDAPMVLVSLIDAQRQWFKSCIGLSVRETPRDISFCGHAVAEDQMLVIPDTMADPRFADNPLVTGAPHIRFYAGRPVRNLAGYAVGTLCVIDQKPRAFGQAEQELLNDLASWVESGFRERELSETQRSILTELQVARHESLTDPMLSIWNRRAAMELLARECGHAMLHRQPLSLLVVDVDHFKRVNDTYGHPAGDAVLIEIARTLRVNSRPIDSVGRYGGEEFLVVLPDTTTLQATSIAERLRSTVEALEIATLEGPIRCTISLGLASCEPGRNLCTPTDLIMRADAALLAAKRLGRNRVIFDGQPV</sequence>
<protein>
    <recommendedName>
        <fullName evidence="2">GGDEF domain-containing protein</fullName>
    </recommendedName>
</protein>
<dbReference type="CDD" id="cd01949">
    <property type="entry name" value="GGDEF"/>
    <property type="match status" value="1"/>
</dbReference>
<dbReference type="Pfam" id="PF00990">
    <property type="entry name" value="GGDEF"/>
    <property type="match status" value="1"/>
</dbReference>
<dbReference type="AlphaFoldDB" id="A0ABC8Q5Q4"/>
<accession>A0ABC8Q5Q4</accession>
<name>A0ABC8Q5Q4_9RALS</name>
<dbReference type="EMBL" id="CATZAT010000001">
    <property type="protein sequence ID" value="CAJ0775482.1"/>
    <property type="molecule type" value="Genomic_DNA"/>
</dbReference>
<dbReference type="SUPFAM" id="SSF55781">
    <property type="entry name" value="GAF domain-like"/>
    <property type="match status" value="1"/>
</dbReference>
<feature type="region of interest" description="Disordered" evidence="1">
    <location>
        <begin position="1"/>
        <end position="24"/>
    </location>
</feature>
<dbReference type="FunFam" id="3.30.70.270:FF:000001">
    <property type="entry name" value="Diguanylate cyclase domain protein"/>
    <property type="match status" value="1"/>
</dbReference>
<dbReference type="InterPro" id="IPR043128">
    <property type="entry name" value="Rev_trsase/Diguanyl_cyclase"/>
</dbReference>
<dbReference type="InterPro" id="IPR000160">
    <property type="entry name" value="GGDEF_dom"/>
</dbReference>
<feature type="domain" description="GGDEF" evidence="2">
    <location>
        <begin position="232"/>
        <end position="367"/>
    </location>
</feature>
<dbReference type="InterPro" id="IPR029016">
    <property type="entry name" value="GAF-like_dom_sf"/>
</dbReference>
<dbReference type="InterPro" id="IPR003018">
    <property type="entry name" value="GAF"/>
</dbReference>
<dbReference type="Proteomes" id="UP001189663">
    <property type="component" value="Unassembled WGS sequence"/>
</dbReference>
<organism evidence="3 4">
    <name type="scientific">Ralstonia holmesii</name>
    <dbReference type="NCBI Taxonomy" id="3058602"/>
    <lineage>
        <taxon>Bacteria</taxon>
        <taxon>Pseudomonadati</taxon>
        <taxon>Pseudomonadota</taxon>
        <taxon>Betaproteobacteria</taxon>
        <taxon>Burkholderiales</taxon>
        <taxon>Burkholderiaceae</taxon>
        <taxon>Ralstonia</taxon>
    </lineage>
</organism>
<dbReference type="SUPFAM" id="SSF55073">
    <property type="entry name" value="Nucleotide cyclase"/>
    <property type="match status" value="1"/>
</dbReference>
<reference evidence="3 4" key="1">
    <citation type="submission" date="2023-07" db="EMBL/GenBank/DDBJ databases">
        <authorList>
            <person name="Peeters C."/>
        </authorList>
    </citation>
    <scope>NUCLEOTIDE SEQUENCE [LARGE SCALE GENOMIC DNA]</scope>
    <source>
        <strain evidence="3 4">LMG 18096</strain>
    </source>
</reference>
<evidence type="ECO:0000313" key="4">
    <source>
        <dbReference type="Proteomes" id="UP001189663"/>
    </source>
</evidence>
<evidence type="ECO:0000313" key="3">
    <source>
        <dbReference type="EMBL" id="CAJ0775482.1"/>
    </source>
</evidence>
<keyword evidence="4" id="KW-1185">Reference proteome</keyword>
<dbReference type="InterPro" id="IPR029787">
    <property type="entry name" value="Nucleotide_cyclase"/>
</dbReference>